<evidence type="ECO:0000313" key="2">
    <source>
        <dbReference type="Proteomes" id="UP001140096"/>
    </source>
</evidence>
<accession>A0ACC1L215</accession>
<comment type="caution">
    <text evidence="1">The sequence shown here is derived from an EMBL/GenBank/DDBJ whole genome shotgun (WGS) entry which is preliminary data.</text>
</comment>
<feature type="non-terminal residue" evidence="1">
    <location>
        <position position="1"/>
    </location>
</feature>
<name>A0ACC1L215_9FUNG</name>
<organism evidence="1 2">
    <name type="scientific">Coemansia furcata</name>
    <dbReference type="NCBI Taxonomy" id="417177"/>
    <lineage>
        <taxon>Eukaryota</taxon>
        <taxon>Fungi</taxon>
        <taxon>Fungi incertae sedis</taxon>
        <taxon>Zoopagomycota</taxon>
        <taxon>Kickxellomycotina</taxon>
        <taxon>Kickxellomycetes</taxon>
        <taxon>Kickxellales</taxon>
        <taxon>Kickxellaceae</taxon>
        <taxon>Coemansia</taxon>
    </lineage>
</organism>
<sequence length="269" mass="30683">PTRGLEYYLPSIFFIGGYIVYSIVTTAMSGKLTIGYVEAVELCTTTEGYVIVTLCLLWFNWAIIIVMMIRLRNIQSTFNEFYEFLFICFFGIAAMVKTTTVHFTHPKYPLILGYRIAETLGDVLIINGIILVIMAYPVLMSVVRNKEYEREWLLRLRTDGLQDMYEANLNLRVEGPVCYARMNSPATNQREKNLVEVSGRDSRYFDMQQFGRNGEQEDADREVVEGYRASEEATAIPQSRGTVNGRHFDTGSVNSIDTVDDGPKGRRIL</sequence>
<keyword evidence="2" id="KW-1185">Reference proteome</keyword>
<evidence type="ECO:0000313" key="1">
    <source>
        <dbReference type="EMBL" id="KAJ2799851.1"/>
    </source>
</evidence>
<reference evidence="1" key="1">
    <citation type="submission" date="2022-07" db="EMBL/GenBank/DDBJ databases">
        <title>Phylogenomic reconstructions and comparative analyses of Kickxellomycotina fungi.</title>
        <authorList>
            <person name="Reynolds N.K."/>
            <person name="Stajich J.E."/>
            <person name="Barry K."/>
            <person name="Grigoriev I.V."/>
            <person name="Crous P."/>
            <person name="Smith M.E."/>
        </authorList>
    </citation>
    <scope>NUCLEOTIDE SEQUENCE</scope>
    <source>
        <strain evidence="1">CBS 102833</strain>
    </source>
</reference>
<dbReference type="EMBL" id="JANBUP010002564">
    <property type="protein sequence ID" value="KAJ2799851.1"/>
    <property type="molecule type" value="Genomic_DNA"/>
</dbReference>
<dbReference type="Proteomes" id="UP001140096">
    <property type="component" value="Unassembled WGS sequence"/>
</dbReference>
<gene>
    <name evidence="1" type="ORF">H4S07_005326</name>
</gene>
<proteinExistence type="predicted"/>
<protein>
    <submittedName>
        <fullName evidence="1">Uncharacterized protein</fullName>
    </submittedName>
</protein>